<dbReference type="InterPro" id="IPR018060">
    <property type="entry name" value="HTH_AraC"/>
</dbReference>
<dbReference type="PANTHER" id="PTHR47894:SF1">
    <property type="entry name" value="HTH-TYPE TRANSCRIPTIONAL REGULATOR VQSM"/>
    <property type="match status" value="1"/>
</dbReference>
<evidence type="ECO:0000313" key="5">
    <source>
        <dbReference type="EMBL" id="XDQ30351.1"/>
    </source>
</evidence>
<dbReference type="PROSITE" id="PS01124">
    <property type="entry name" value="HTH_ARAC_FAMILY_2"/>
    <property type="match status" value="1"/>
</dbReference>
<keyword evidence="2" id="KW-0238">DNA-binding</keyword>
<keyword evidence="3" id="KW-0804">Transcription</keyword>
<dbReference type="InterPro" id="IPR009057">
    <property type="entry name" value="Homeodomain-like_sf"/>
</dbReference>
<dbReference type="GO" id="GO:0005829">
    <property type="term" value="C:cytosol"/>
    <property type="evidence" value="ECO:0007669"/>
    <property type="project" value="TreeGrafter"/>
</dbReference>
<keyword evidence="1" id="KW-0805">Transcription regulation</keyword>
<dbReference type="InterPro" id="IPR032687">
    <property type="entry name" value="AraC-type_N"/>
</dbReference>
<evidence type="ECO:0000256" key="3">
    <source>
        <dbReference type="ARBA" id="ARBA00023163"/>
    </source>
</evidence>
<dbReference type="PANTHER" id="PTHR47894">
    <property type="entry name" value="HTH-TYPE TRANSCRIPTIONAL REGULATOR GADX"/>
    <property type="match status" value="1"/>
</dbReference>
<dbReference type="SUPFAM" id="SSF46689">
    <property type="entry name" value="Homeodomain-like"/>
    <property type="match status" value="1"/>
</dbReference>
<gene>
    <name evidence="5" type="ORF">AB5J56_39095</name>
</gene>
<dbReference type="EMBL" id="CP163435">
    <property type="protein sequence ID" value="XDQ30351.1"/>
    <property type="molecule type" value="Genomic_DNA"/>
</dbReference>
<accession>A0AB39PKC9</accession>
<dbReference type="Pfam" id="PF12833">
    <property type="entry name" value="HTH_18"/>
    <property type="match status" value="1"/>
</dbReference>
<feature type="domain" description="HTH araC/xylS-type" evidence="4">
    <location>
        <begin position="238"/>
        <end position="336"/>
    </location>
</feature>
<dbReference type="RefSeq" id="WP_369240205.1">
    <property type="nucleotide sequence ID" value="NZ_CP163435.1"/>
</dbReference>
<dbReference type="GO" id="GO:0003700">
    <property type="term" value="F:DNA-binding transcription factor activity"/>
    <property type="evidence" value="ECO:0007669"/>
    <property type="project" value="InterPro"/>
</dbReference>
<sequence>MNEGTISVHLARFILDSVRRSGTSLGRFARLPDLDPEVLRDDLSRVSTPTALVLWEQLTLTEPGSAIGALITSHAPIGTFGLWDYLVTTGENLIETLKRAIAYLECIGDPAREKIQTIEDGKHFTIRHGTGTWAPDVVEAIDFFALAMFLTRARAATRRPIVPLRVTVSHRPPHEHRQLVEFFGTRNIDFDAPFNSITFLDDDVRAPLPKAQPGLEKILMRHADLTLARSKVVLRWHDRFRATLIAAFHEDNASLEHVAQRLAMSPRTLQRRLGEHGTNWREEIEAIRQEHTMELLRTTDLPLQSIAVRVGYSDVRALRRAVRRWEGQPPHALRQATGHSR</sequence>
<evidence type="ECO:0000259" key="4">
    <source>
        <dbReference type="PROSITE" id="PS01124"/>
    </source>
</evidence>
<evidence type="ECO:0000256" key="1">
    <source>
        <dbReference type="ARBA" id="ARBA00023015"/>
    </source>
</evidence>
<dbReference type="Pfam" id="PF12625">
    <property type="entry name" value="Arabinose_bd"/>
    <property type="match status" value="1"/>
</dbReference>
<organism evidence="5">
    <name type="scientific">Streptomyces sp. R21</name>
    <dbReference type="NCBI Taxonomy" id="3238627"/>
    <lineage>
        <taxon>Bacteria</taxon>
        <taxon>Bacillati</taxon>
        <taxon>Actinomycetota</taxon>
        <taxon>Actinomycetes</taxon>
        <taxon>Kitasatosporales</taxon>
        <taxon>Streptomycetaceae</taxon>
        <taxon>Streptomyces</taxon>
    </lineage>
</organism>
<proteinExistence type="predicted"/>
<dbReference type="AlphaFoldDB" id="A0AB39PKC9"/>
<dbReference type="GO" id="GO:0000976">
    <property type="term" value="F:transcription cis-regulatory region binding"/>
    <property type="evidence" value="ECO:0007669"/>
    <property type="project" value="TreeGrafter"/>
</dbReference>
<reference evidence="5" key="1">
    <citation type="submission" date="2024-07" db="EMBL/GenBank/DDBJ databases">
        <authorList>
            <person name="Yu S.T."/>
        </authorList>
    </citation>
    <scope>NUCLEOTIDE SEQUENCE</scope>
    <source>
        <strain evidence="5">R21</strain>
    </source>
</reference>
<dbReference type="SMART" id="SM00342">
    <property type="entry name" value="HTH_ARAC"/>
    <property type="match status" value="1"/>
</dbReference>
<evidence type="ECO:0000256" key="2">
    <source>
        <dbReference type="ARBA" id="ARBA00023125"/>
    </source>
</evidence>
<dbReference type="Gene3D" id="1.10.10.60">
    <property type="entry name" value="Homeodomain-like"/>
    <property type="match status" value="1"/>
</dbReference>
<name>A0AB39PKC9_9ACTN</name>
<protein>
    <submittedName>
        <fullName evidence="5">AraC family transcriptional regulator ligand-binding domain-containing protein</fullName>
    </submittedName>
</protein>